<reference evidence="3" key="1">
    <citation type="submission" date="2021-10" db="EMBL/GenBank/DDBJ databases">
        <title>Tropical sea cucumber genome reveals ecological adaptation and Cuvierian tubules defense mechanism.</title>
        <authorList>
            <person name="Chen T."/>
        </authorList>
    </citation>
    <scope>NUCLEOTIDE SEQUENCE</scope>
    <source>
        <strain evidence="3">Nanhai2018</strain>
        <tissue evidence="3">Muscle</tissue>
    </source>
</reference>
<dbReference type="EMBL" id="JAIZAY010000020">
    <property type="protein sequence ID" value="KAJ8022382.1"/>
    <property type="molecule type" value="Genomic_DNA"/>
</dbReference>
<dbReference type="PROSITE" id="PS50003">
    <property type="entry name" value="PH_DOMAIN"/>
    <property type="match status" value="1"/>
</dbReference>
<sequence>MADRRTTLLQCSLRIRRRRKWKGRWCTLTKLSPVSDQVILKFYKNKEAVESNKEIRREQIAISAQNFCGLSLAYRYSKNPFVLTVVCLNFVVLLSFENHSELLNWYHKIQNTLPSAAEFQTRVIVPNQPSKINPGNAILHFYDNHFALTPAIPKELIGSWSLSSLQKYTFVGDSIFFSAVTSKGEKTYVLVTHDVTVAENLKNHFDLATAVQEPPERLSYIPNTGYNEPSSGADGHPSNYQNCNHHGSSNGGSCVHRRNQEEYGTHLHDSVNSGSHRRDTYSNPVSRSSVGSRRQFDVQTSREIQYNESPGASVHEPLLHPSLHYNHSSIPLRDMGGGDGANGIDGDGDFGFWKPSSDGGHAANKEETSFLYDCLLDNEPTLPVREQNYEVMNLFDHIRHSKEEPAHRKDSSSHQKCAECGEEAHVEGKEIGSKDEGGEKKYMNLFTRRTHANQKSPDSNQNTVLPPLFIPENRNTIENHCDTLGHSSSVLPNKQFVNLNDMGSTSPSYFLTATRDEPKGIPVPFDHSSLVKPSGPIAMLKSSTSSPLPSSSTPIDSQDVKENVTPCTPGRDSQNNNSGYKFPAHRQRQHSYPAETDTTVPTPPRKYSMQLMSNSYSADTTDSPSSTRQPPYPPPRLPPREPFLPSPAPPYIRQRCYTDSAYSGRVVPSSPGSNSEHGYLMMKPAYEEKLSKMHVYRSKSVSSSPVDGAITNSPLGVASRVYRSHYRRTWDRSSASPSLVRSPPGRMDPSGRYLKRSATVATNLTRQGNVTSPRDLSPGSTSGMVTRRGSIPSPSPDPSRRLFAMKSNTHMPRPRTSRDYASIDPDAVAKKVQSQVSHRSSQDDILAFDYTFNFSDTSGSGDNTTPFSSSLSDLSSQASHSRASSFGSQSGVSVRHHHSRIESKDFQVGDTETPLNDVNGNR</sequence>
<organism evidence="3 4">
    <name type="scientific">Holothuria leucospilota</name>
    <name type="common">Black long sea cucumber</name>
    <name type="synonym">Mertensiothuria leucospilota</name>
    <dbReference type="NCBI Taxonomy" id="206669"/>
    <lineage>
        <taxon>Eukaryota</taxon>
        <taxon>Metazoa</taxon>
        <taxon>Echinodermata</taxon>
        <taxon>Eleutherozoa</taxon>
        <taxon>Echinozoa</taxon>
        <taxon>Holothuroidea</taxon>
        <taxon>Aspidochirotacea</taxon>
        <taxon>Aspidochirotida</taxon>
        <taxon>Holothuriidae</taxon>
        <taxon>Holothuria</taxon>
    </lineage>
</organism>
<feature type="compositionally biased region" description="Low complexity" evidence="1">
    <location>
        <begin position="542"/>
        <end position="554"/>
    </location>
</feature>
<dbReference type="InterPro" id="IPR011993">
    <property type="entry name" value="PH-like_dom_sf"/>
</dbReference>
<feature type="region of interest" description="Disordered" evidence="1">
    <location>
        <begin position="534"/>
        <end position="649"/>
    </location>
</feature>
<dbReference type="Proteomes" id="UP001152320">
    <property type="component" value="Chromosome 20"/>
</dbReference>
<dbReference type="InterPro" id="IPR001849">
    <property type="entry name" value="PH_domain"/>
</dbReference>
<dbReference type="SUPFAM" id="SSF50729">
    <property type="entry name" value="PH domain-like"/>
    <property type="match status" value="1"/>
</dbReference>
<evidence type="ECO:0000259" key="2">
    <source>
        <dbReference type="PROSITE" id="PS50003"/>
    </source>
</evidence>
<evidence type="ECO:0000313" key="3">
    <source>
        <dbReference type="EMBL" id="KAJ8022382.1"/>
    </source>
</evidence>
<dbReference type="GO" id="GO:0019901">
    <property type="term" value="F:protein kinase binding"/>
    <property type="evidence" value="ECO:0007669"/>
    <property type="project" value="InterPro"/>
</dbReference>
<dbReference type="PANTHER" id="PTHR21636:SF2">
    <property type="entry name" value="PROTEIN DOK-7"/>
    <property type="match status" value="1"/>
</dbReference>
<feature type="domain" description="PH" evidence="2">
    <location>
        <begin position="1"/>
        <end position="114"/>
    </location>
</feature>
<gene>
    <name evidence="3" type="ORF">HOLleu_37262</name>
</gene>
<feature type="compositionally biased region" description="Polar residues" evidence="1">
    <location>
        <begin position="281"/>
        <end position="297"/>
    </location>
</feature>
<accession>A0A9Q1BF53</accession>
<keyword evidence="4" id="KW-1185">Reference proteome</keyword>
<dbReference type="OrthoDB" id="10045518at2759"/>
<protein>
    <submittedName>
        <fullName evidence="3">Protein Dok-7</fullName>
    </submittedName>
</protein>
<feature type="region of interest" description="Disordered" evidence="1">
    <location>
        <begin position="266"/>
        <end position="297"/>
    </location>
</feature>
<dbReference type="AlphaFoldDB" id="A0A9Q1BF53"/>
<evidence type="ECO:0000313" key="4">
    <source>
        <dbReference type="Proteomes" id="UP001152320"/>
    </source>
</evidence>
<feature type="region of interest" description="Disordered" evidence="1">
    <location>
        <begin position="729"/>
        <end position="822"/>
    </location>
</feature>
<evidence type="ECO:0000256" key="1">
    <source>
        <dbReference type="SAM" id="MobiDB-lite"/>
    </source>
</evidence>
<proteinExistence type="predicted"/>
<dbReference type="InterPro" id="IPR037746">
    <property type="entry name" value="Dok-7"/>
</dbReference>
<comment type="caution">
    <text evidence="3">The sequence shown here is derived from an EMBL/GenBank/DDBJ whole genome shotgun (WGS) entry which is preliminary data.</text>
</comment>
<feature type="compositionally biased region" description="Pro residues" evidence="1">
    <location>
        <begin position="630"/>
        <end position="649"/>
    </location>
</feature>
<name>A0A9Q1BF53_HOLLE</name>
<feature type="compositionally biased region" description="Polar residues" evidence="1">
    <location>
        <begin position="759"/>
        <end position="784"/>
    </location>
</feature>
<feature type="region of interest" description="Disordered" evidence="1">
    <location>
        <begin position="858"/>
        <end position="922"/>
    </location>
</feature>
<dbReference type="Gene3D" id="2.30.29.30">
    <property type="entry name" value="Pleckstrin-homology domain (PH domain)/Phosphotyrosine-binding domain (PTB)"/>
    <property type="match status" value="2"/>
</dbReference>
<feature type="compositionally biased region" description="Low complexity" evidence="1">
    <location>
        <begin position="867"/>
        <end position="893"/>
    </location>
</feature>
<feature type="compositionally biased region" description="Polar residues" evidence="1">
    <location>
        <begin position="913"/>
        <end position="922"/>
    </location>
</feature>
<dbReference type="GO" id="GO:0007528">
    <property type="term" value="P:neuromuscular junction development"/>
    <property type="evidence" value="ECO:0007669"/>
    <property type="project" value="TreeGrafter"/>
</dbReference>
<feature type="compositionally biased region" description="Polar residues" evidence="1">
    <location>
        <begin position="610"/>
        <end position="622"/>
    </location>
</feature>
<dbReference type="PANTHER" id="PTHR21636">
    <property type="entry name" value="PROTEIN DOK-7"/>
    <property type="match status" value="1"/>
</dbReference>